<dbReference type="GO" id="GO:0003677">
    <property type="term" value="F:DNA binding"/>
    <property type="evidence" value="ECO:0007669"/>
    <property type="project" value="UniProtKB-KW"/>
</dbReference>
<sequence>MDITLAKTFLEIIQSGSFIAAAERLHVTQTTITTRIKTLEELLGCQLFVRNRSGAKLTDNGVRFTAYAQQLVQTWHAAKRDLPLPEGTANSITIGGEISLWNPLLLQWFNCLRMEIPSIAIRVEVSEAATLHKKLEGGVMDAALVHSPDYWSGMQIEELLEEKLIMVKSSRNPEPYIYIDWGDYFKQQHDSALVEFAKPGLSINLGPLALNHILEYGGSGYFRSRVVQKYIENGELEKVDASPEFSYPIYLIYPRNKKNTVMTQVLTKLREASQQEFDWSQH</sequence>
<dbReference type="PANTHER" id="PTHR30579:SF8">
    <property type="entry name" value="HTH-TYPE TRANSCRIPTIONAL REGULATOR HDFR"/>
    <property type="match status" value="1"/>
</dbReference>
<comment type="similarity">
    <text evidence="1">Belongs to the LysR transcriptional regulatory family.</text>
</comment>
<dbReference type="RefSeq" id="WP_089375584.1">
    <property type="nucleotide sequence ID" value="NZ_FZOA01000005.1"/>
</dbReference>
<keyword evidence="4" id="KW-0804">Transcription</keyword>
<dbReference type="PRINTS" id="PR00039">
    <property type="entry name" value="HTHLYSR"/>
</dbReference>
<evidence type="ECO:0000313" key="7">
    <source>
        <dbReference type="Proteomes" id="UP000198305"/>
    </source>
</evidence>
<dbReference type="PANTHER" id="PTHR30579">
    <property type="entry name" value="TRANSCRIPTIONAL REGULATOR"/>
    <property type="match status" value="1"/>
</dbReference>
<dbReference type="SUPFAM" id="SSF46785">
    <property type="entry name" value="Winged helix' DNA-binding domain"/>
    <property type="match status" value="1"/>
</dbReference>
<dbReference type="InterPro" id="IPR005119">
    <property type="entry name" value="LysR_subst-bd"/>
</dbReference>
<evidence type="ECO:0000256" key="1">
    <source>
        <dbReference type="ARBA" id="ARBA00009437"/>
    </source>
</evidence>
<dbReference type="OrthoDB" id="464481at2"/>
<keyword evidence="3 6" id="KW-0238">DNA-binding</keyword>
<dbReference type="Gene3D" id="3.40.190.290">
    <property type="match status" value="1"/>
</dbReference>
<reference evidence="7" key="1">
    <citation type="submission" date="2017-06" db="EMBL/GenBank/DDBJ databases">
        <authorList>
            <person name="Varghese N."/>
            <person name="Submissions S."/>
        </authorList>
    </citation>
    <scope>NUCLEOTIDE SEQUENCE [LARGE SCALE GENOMIC DNA]</scope>
    <source>
        <strain evidence="7">Ca-68</strain>
    </source>
</reference>
<protein>
    <submittedName>
        <fullName evidence="6">DNA-binding transcriptional regulator, LysR family</fullName>
    </submittedName>
</protein>
<dbReference type="Gene3D" id="1.10.10.10">
    <property type="entry name" value="Winged helix-like DNA-binding domain superfamily/Winged helix DNA-binding domain"/>
    <property type="match status" value="1"/>
</dbReference>
<dbReference type="GO" id="GO:0003700">
    <property type="term" value="F:DNA-binding transcription factor activity"/>
    <property type="evidence" value="ECO:0007669"/>
    <property type="project" value="InterPro"/>
</dbReference>
<evidence type="ECO:0000259" key="5">
    <source>
        <dbReference type="PROSITE" id="PS50931"/>
    </source>
</evidence>
<dbReference type="InterPro" id="IPR000847">
    <property type="entry name" value="LysR_HTH_N"/>
</dbReference>
<name>A0A238ZTL5_9PROT</name>
<dbReference type="InterPro" id="IPR036390">
    <property type="entry name" value="WH_DNA-bd_sf"/>
</dbReference>
<proteinExistence type="inferred from homology"/>
<accession>A0A238ZTL5</accession>
<dbReference type="Pfam" id="PF03466">
    <property type="entry name" value="LysR_substrate"/>
    <property type="match status" value="1"/>
</dbReference>
<dbReference type="InterPro" id="IPR050176">
    <property type="entry name" value="LTTR"/>
</dbReference>
<evidence type="ECO:0000256" key="3">
    <source>
        <dbReference type="ARBA" id="ARBA00023125"/>
    </source>
</evidence>
<organism evidence="6 7">
    <name type="scientific">Methylobacillus rhizosphaerae</name>
    <dbReference type="NCBI Taxonomy" id="551994"/>
    <lineage>
        <taxon>Bacteria</taxon>
        <taxon>Pseudomonadati</taxon>
        <taxon>Pseudomonadota</taxon>
        <taxon>Betaproteobacteria</taxon>
        <taxon>Nitrosomonadales</taxon>
        <taxon>Methylophilaceae</taxon>
        <taxon>Methylobacillus</taxon>
    </lineage>
</organism>
<dbReference type="EMBL" id="FZOA01000005">
    <property type="protein sequence ID" value="SNR86258.1"/>
    <property type="molecule type" value="Genomic_DNA"/>
</dbReference>
<dbReference type="Proteomes" id="UP000198305">
    <property type="component" value="Unassembled WGS sequence"/>
</dbReference>
<dbReference type="Pfam" id="PF00126">
    <property type="entry name" value="HTH_1"/>
    <property type="match status" value="1"/>
</dbReference>
<dbReference type="AlphaFoldDB" id="A0A238ZTL5"/>
<evidence type="ECO:0000256" key="4">
    <source>
        <dbReference type="ARBA" id="ARBA00023163"/>
    </source>
</evidence>
<keyword evidence="7" id="KW-1185">Reference proteome</keyword>
<dbReference type="FunFam" id="1.10.10.10:FF:000001">
    <property type="entry name" value="LysR family transcriptional regulator"/>
    <property type="match status" value="1"/>
</dbReference>
<dbReference type="PROSITE" id="PS50931">
    <property type="entry name" value="HTH_LYSR"/>
    <property type="match status" value="1"/>
</dbReference>
<feature type="domain" description="HTH lysR-type" evidence="5">
    <location>
        <begin position="1"/>
        <end position="58"/>
    </location>
</feature>
<gene>
    <name evidence="6" type="ORF">SAMN05192560_1492</name>
</gene>
<dbReference type="SUPFAM" id="SSF53850">
    <property type="entry name" value="Periplasmic binding protein-like II"/>
    <property type="match status" value="1"/>
</dbReference>
<evidence type="ECO:0000256" key="2">
    <source>
        <dbReference type="ARBA" id="ARBA00023015"/>
    </source>
</evidence>
<dbReference type="InterPro" id="IPR036388">
    <property type="entry name" value="WH-like_DNA-bd_sf"/>
</dbReference>
<evidence type="ECO:0000313" key="6">
    <source>
        <dbReference type="EMBL" id="SNR86258.1"/>
    </source>
</evidence>
<keyword evidence="2" id="KW-0805">Transcription regulation</keyword>